<evidence type="ECO:0000313" key="3">
    <source>
        <dbReference type="Proteomes" id="UP000554482"/>
    </source>
</evidence>
<dbReference type="EMBL" id="JABWDY010035174">
    <property type="protein sequence ID" value="KAF5182151.1"/>
    <property type="molecule type" value="Genomic_DNA"/>
</dbReference>
<gene>
    <name evidence="2" type="ORF">FRX31_028262</name>
</gene>
<dbReference type="AlphaFoldDB" id="A0A7J6VBW5"/>
<dbReference type="Pfam" id="PF03004">
    <property type="entry name" value="Transposase_24"/>
    <property type="match status" value="1"/>
</dbReference>
<feature type="region of interest" description="Disordered" evidence="1">
    <location>
        <begin position="60"/>
        <end position="82"/>
    </location>
</feature>
<dbReference type="InterPro" id="IPR004252">
    <property type="entry name" value="Probable_transposase_24"/>
</dbReference>
<name>A0A7J6VBW5_THATH</name>
<organism evidence="2 3">
    <name type="scientific">Thalictrum thalictroides</name>
    <name type="common">Rue-anemone</name>
    <name type="synonym">Anemone thalictroides</name>
    <dbReference type="NCBI Taxonomy" id="46969"/>
    <lineage>
        <taxon>Eukaryota</taxon>
        <taxon>Viridiplantae</taxon>
        <taxon>Streptophyta</taxon>
        <taxon>Embryophyta</taxon>
        <taxon>Tracheophyta</taxon>
        <taxon>Spermatophyta</taxon>
        <taxon>Magnoliopsida</taxon>
        <taxon>Ranunculales</taxon>
        <taxon>Ranunculaceae</taxon>
        <taxon>Thalictroideae</taxon>
        <taxon>Thalictrum</taxon>
    </lineage>
</organism>
<dbReference type="Proteomes" id="UP000554482">
    <property type="component" value="Unassembled WGS sequence"/>
</dbReference>
<accession>A0A7J6VBW5</accession>
<dbReference type="Gene3D" id="1.20.5.170">
    <property type="match status" value="1"/>
</dbReference>
<feature type="non-terminal residue" evidence="2">
    <location>
        <position position="230"/>
    </location>
</feature>
<dbReference type="OrthoDB" id="1433588at2759"/>
<dbReference type="PANTHER" id="PTHR33018">
    <property type="entry name" value="OS10G0338966 PROTEIN-RELATED"/>
    <property type="match status" value="1"/>
</dbReference>
<dbReference type="PANTHER" id="PTHR33018:SF31">
    <property type="entry name" value="TRANSPOSASE, PTTA_EN_SPM, PLANT"/>
    <property type="match status" value="1"/>
</dbReference>
<evidence type="ECO:0000256" key="1">
    <source>
        <dbReference type="SAM" id="MobiDB-lite"/>
    </source>
</evidence>
<reference evidence="2 3" key="1">
    <citation type="submission" date="2020-06" db="EMBL/GenBank/DDBJ databases">
        <title>Transcriptomic and genomic resources for Thalictrum thalictroides and T. hernandezii: Facilitating candidate gene discovery in an emerging model plant lineage.</title>
        <authorList>
            <person name="Arias T."/>
            <person name="Riano-Pachon D.M."/>
            <person name="Di Stilio V.S."/>
        </authorList>
    </citation>
    <scope>NUCLEOTIDE SEQUENCE [LARGE SCALE GENOMIC DNA]</scope>
    <source>
        <strain evidence="3">cv. WT478/WT964</strain>
        <tissue evidence="2">Leaves</tissue>
    </source>
</reference>
<keyword evidence="3" id="KW-1185">Reference proteome</keyword>
<sequence>MPPILARPLVEVHYSQRFRTFKNLVRRKYVDGKTLEECLVCPSGFDPIHWTPFIENEFRSEKKDKNSKNAQNRSKNDLGHSMGRRSYAQLHYLEKQKNPHHKRTRVDDWKTGHVRSDGTVLESAREKYELVEAAEERMASSNFSEEGSNSQLDINSDALSEVFGPDHKNRVRGIGSNISKRQYHRSVAAKAIIEEVNSMSVAEVRTDVANVKTDVAGVKTDMADLKSMMQ</sequence>
<evidence type="ECO:0000313" key="2">
    <source>
        <dbReference type="EMBL" id="KAF5182151.1"/>
    </source>
</evidence>
<proteinExistence type="predicted"/>
<protein>
    <submittedName>
        <fullName evidence="2">Uncharacterized protein</fullName>
    </submittedName>
</protein>
<comment type="caution">
    <text evidence="2">The sequence shown here is derived from an EMBL/GenBank/DDBJ whole genome shotgun (WGS) entry which is preliminary data.</text>
</comment>